<evidence type="ECO:0000313" key="3">
    <source>
        <dbReference type="Proteomes" id="UP000467130"/>
    </source>
</evidence>
<dbReference type="KEGG" id="msto:MSTO_03710"/>
<sequence length="100" mass="10708">MSTTSEVRPDADLPVLPIPRAARGPLAPPAEFGDLREQPGSHKAMFQGSPIWVVGHYQDMMIEKGAPADVVLEFALPVPSLVIGRGSEHPKASSTIGRLR</sequence>
<feature type="region of interest" description="Disordered" evidence="1">
    <location>
        <begin position="1"/>
        <end position="42"/>
    </location>
</feature>
<dbReference type="RefSeq" id="WP_179969148.1">
    <property type="nucleotide sequence ID" value="NZ_AP022587.1"/>
</dbReference>
<evidence type="ECO:0000313" key="2">
    <source>
        <dbReference type="EMBL" id="BBY20166.1"/>
    </source>
</evidence>
<gene>
    <name evidence="2" type="ORF">MSTO_03710</name>
</gene>
<dbReference type="EMBL" id="AP022587">
    <property type="protein sequence ID" value="BBY20166.1"/>
    <property type="molecule type" value="Genomic_DNA"/>
</dbReference>
<keyword evidence="3" id="KW-1185">Reference proteome</keyword>
<accession>A0A7I7Q2D3</accession>
<proteinExistence type="predicted"/>
<organism evidence="2 3">
    <name type="scientific">Mycobacterium stomatepiae</name>
    <dbReference type="NCBI Taxonomy" id="470076"/>
    <lineage>
        <taxon>Bacteria</taxon>
        <taxon>Bacillati</taxon>
        <taxon>Actinomycetota</taxon>
        <taxon>Actinomycetes</taxon>
        <taxon>Mycobacteriales</taxon>
        <taxon>Mycobacteriaceae</taxon>
        <taxon>Mycobacterium</taxon>
        <taxon>Mycobacterium simiae complex</taxon>
    </lineage>
</organism>
<name>A0A7I7Q2D3_9MYCO</name>
<protein>
    <recommendedName>
        <fullName evidence="4">Cytochrome P450</fullName>
    </recommendedName>
</protein>
<evidence type="ECO:0000256" key="1">
    <source>
        <dbReference type="SAM" id="MobiDB-lite"/>
    </source>
</evidence>
<dbReference type="AlphaFoldDB" id="A0A7I7Q2D3"/>
<dbReference type="Proteomes" id="UP000467130">
    <property type="component" value="Chromosome"/>
</dbReference>
<evidence type="ECO:0008006" key="4">
    <source>
        <dbReference type="Google" id="ProtNLM"/>
    </source>
</evidence>
<reference evidence="2 3" key="1">
    <citation type="journal article" date="2019" name="Emerg. Microbes Infect.">
        <title>Comprehensive subspecies identification of 175 nontuberculous mycobacteria species based on 7547 genomic profiles.</title>
        <authorList>
            <person name="Matsumoto Y."/>
            <person name="Kinjo T."/>
            <person name="Motooka D."/>
            <person name="Nabeya D."/>
            <person name="Jung N."/>
            <person name="Uechi K."/>
            <person name="Horii T."/>
            <person name="Iida T."/>
            <person name="Fujita J."/>
            <person name="Nakamura S."/>
        </authorList>
    </citation>
    <scope>NUCLEOTIDE SEQUENCE [LARGE SCALE GENOMIC DNA]</scope>
    <source>
        <strain evidence="2 3">JCM 17783</strain>
    </source>
</reference>